<accession>A0A432XNR2</accession>
<dbReference type="OrthoDB" id="6241253at2"/>
<evidence type="ECO:0000313" key="4">
    <source>
        <dbReference type="Proteomes" id="UP000286678"/>
    </source>
</evidence>
<dbReference type="PROSITE" id="PS51257">
    <property type="entry name" value="PROKAR_LIPOPROTEIN"/>
    <property type="match status" value="1"/>
</dbReference>
<dbReference type="AlphaFoldDB" id="A0A432XNR2"/>
<keyword evidence="4" id="KW-1185">Reference proteome</keyword>
<proteinExistence type="predicted"/>
<feature type="region of interest" description="Disordered" evidence="1">
    <location>
        <begin position="61"/>
        <end position="94"/>
    </location>
</feature>
<evidence type="ECO:0000256" key="1">
    <source>
        <dbReference type="SAM" id="MobiDB-lite"/>
    </source>
</evidence>
<feature type="chain" id="PRO_5019344207" description="Secreted protein" evidence="2">
    <location>
        <begin position="24"/>
        <end position="94"/>
    </location>
</feature>
<dbReference type="EMBL" id="PIPT01000002">
    <property type="protein sequence ID" value="RUO50349.1"/>
    <property type="molecule type" value="Genomic_DNA"/>
</dbReference>
<dbReference type="RefSeq" id="WP_126833231.1">
    <property type="nucleotide sequence ID" value="NZ_JBLXIO010000011.1"/>
</dbReference>
<comment type="caution">
    <text evidence="3">The sequence shown here is derived from an EMBL/GenBank/DDBJ whole genome shotgun (WGS) entry which is preliminary data.</text>
</comment>
<sequence length="94" mass="10251">MKHFILAAFVAVFAAGCASNGDAEQQAAATNDATAEETTETADAKFVCSAEHVVGTNFKRRRCRTKEQVAQDREEAQRELSNMQRSGMEAPIDN</sequence>
<evidence type="ECO:0000256" key="2">
    <source>
        <dbReference type="SAM" id="SignalP"/>
    </source>
</evidence>
<reference evidence="4" key="1">
    <citation type="journal article" date="2018" name="Front. Microbiol.">
        <title>Genome-Based Analysis Reveals the Taxonomy and Diversity of the Family Idiomarinaceae.</title>
        <authorList>
            <person name="Liu Y."/>
            <person name="Lai Q."/>
            <person name="Shao Z."/>
        </authorList>
    </citation>
    <scope>NUCLEOTIDE SEQUENCE [LARGE SCALE GENOMIC DNA]</scope>
    <source>
        <strain evidence="4">SW15</strain>
    </source>
</reference>
<gene>
    <name evidence="3" type="ORF">CWE21_04345</name>
</gene>
<feature type="signal peptide" evidence="2">
    <location>
        <begin position="1"/>
        <end position="23"/>
    </location>
</feature>
<dbReference type="Proteomes" id="UP000286678">
    <property type="component" value="Unassembled WGS sequence"/>
</dbReference>
<keyword evidence="2" id="KW-0732">Signal</keyword>
<evidence type="ECO:0008006" key="5">
    <source>
        <dbReference type="Google" id="ProtNLM"/>
    </source>
</evidence>
<name>A0A432XNR2_9GAMM</name>
<organism evidence="3 4">
    <name type="scientific">Pseudidiomarina aquimaris</name>
    <dbReference type="NCBI Taxonomy" id="641841"/>
    <lineage>
        <taxon>Bacteria</taxon>
        <taxon>Pseudomonadati</taxon>
        <taxon>Pseudomonadota</taxon>
        <taxon>Gammaproteobacteria</taxon>
        <taxon>Alteromonadales</taxon>
        <taxon>Idiomarinaceae</taxon>
        <taxon>Pseudidiomarina</taxon>
    </lineage>
</organism>
<evidence type="ECO:0000313" key="3">
    <source>
        <dbReference type="EMBL" id="RUO50349.1"/>
    </source>
</evidence>
<feature type="compositionally biased region" description="Basic and acidic residues" evidence="1">
    <location>
        <begin position="65"/>
        <end position="78"/>
    </location>
</feature>
<protein>
    <recommendedName>
        <fullName evidence="5">Secreted protein</fullName>
    </recommendedName>
</protein>